<feature type="transmembrane region" description="Helical" evidence="2">
    <location>
        <begin position="492"/>
        <end position="512"/>
    </location>
</feature>
<evidence type="ECO:0000256" key="1">
    <source>
        <dbReference type="SAM" id="MobiDB-lite"/>
    </source>
</evidence>
<comment type="caution">
    <text evidence="3">The sequence shown here is derived from an EMBL/GenBank/DDBJ whole genome shotgun (WGS) entry which is preliminary data.</text>
</comment>
<feature type="transmembrane region" description="Helical" evidence="2">
    <location>
        <begin position="551"/>
        <end position="571"/>
    </location>
</feature>
<gene>
    <name evidence="3" type="ORF">ACFP0N_15590</name>
</gene>
<dbReference type="RefSeq" id="WP_313761888.1">
    <property type="nucleotide sequence ID" value="NZ_BAAAVH010000101.1"/>
</dbReference>
<feature type="transmembrane region" description="Helical" evidence="2">
    <location>
        <begin position="959"/>
        <end position="981"/>
    </location>
</feature>
<feature type="region of interest" description="Disordered" evidence="1">
    <location>
        <begin position="1"/>
        <end position="23"/>
    </location>
</feature>
<feature type="transmembrane region" description="Helical" evidence="2">
    <location>
        <begin position="391"/>
        <end position="416"/>
    </location>
</feature>
<accession>A0ABW1F0A9</accession>
<sequence length="996" mass="101689">MTTPADTRTPRPAGARPTAAHRPAPWVRTRLRSGRVAALLMAALAFGTVLLAAAFPRALDRGTDDALHQFLRDRGPSWNNLLATSSHPYATSDPRADAADLDEVARKLESRPGTTFRYGGPGPVYGARADKPRPLANLDYARPGEVSPKLGLMYLPGITERVTLVAGSWPTGAGSLPAGQAGAGGPADPVPVALNRSAAATIGIHLGDILLGGESEADRVLARVTGLYNVNDPNDPYWADLGCFDHACAQGNPHVFFATDGLVSVEGMGRLAEWGVHTTDFWRLPVDTGALHARNLPETGREITGFLSGPTRGVLATSTGREDLTITSQLPVAFDQAVARQNAAAPLAAIGPAGLAGVGAVVLFLTAGLTADRRTAELRLLQARGGSRGGVLLRLIGEGAVTVLPAAAAATALALWLVRTPRWTEAVLAALAVTLIALLGFPVRAATFWSKPRRTGGARRLVGELLVLAVTAAAVLEVRRRGVAPAGQEPDVLLVAAPLLLAVTGGLALARLQPAVVGALARVAGRRPGLIGFLGLARAARGTGGRARPSLLPLIALTLAVTTAGFGATVLDAVDSTRVRAARGVVGGDAAVSTPTGVSLPPKFTEAAAAMPGVRLATSVWWESEVFLLGSDAGPVRVSALVVDPQAYAELSRSVGRGAFDPALLAGGAGGPDAPLPALFSTALGKQLGGDDYRLRLPSGWELKATVAGRIGATPALIGDDRKFVVLPSGPAVAQHAELGQPNLWFGVGDIDERQLKRVVRELAPPMAWQVSFGERQGTPLPAGASGSPSASASATASASPTATASASGAAAPPAGAGPNTGGDDAAEADAVPSGYLVRTSGTLAAEFAADPLQRSAGRLFWAAVIGAAGFALLAVLLTLVRTAPERAALLARLRTMGLRPRQGLALILAETVPQTLVAAVGGGLVALAAVALLGPAFDLSLLVGAEVPPGLEPAVLPVLRQVLGLVALVTAGVLAEALIAGRRHIATELRVGDQR</sequence>
<evidence type="ECO:0008006" key="5">
    <source>
        <dbReference type="Google" id="ProtNLM"/>
    </source>
</evidence>
<dbReference type="EMBL" id="JBHSOD010000016">
    <property type="protein sequence ID" value="MFC5886389.1"/>
    <property type="molecule type" value="Genomic_DNA"/>
</dbReference>
<feature type="transmembrane region" description="Helical" evidence="2">
    <location>
        <begin position="860"/>
        <end position="884"/>
    </location>
</feature>
<name>A0ABW1F0A9_9ACTN</name>
<proteinExistence type="predicted"/>
<evidence type="ECO:0000313" key="3">
    <source>
        <dbReference type="EMBL" id="MFC5886389.1"/>
    </source>
</evidence>
<keyword evidence="2" id="KW-0812">Transmembrane</keyword>
<evidence type="ECO:0000313" key="4">
    <source>
        <dbReference type="Proteomes" id="UP001596067"/>
    </source>
</evidence>
<feature type="transmembrane region" description="Helical" evidence="2">
    <location>
        <begin position="36"/>
        <end position="55"/>
    </location>
</feature>
<feature type="compositionally biased region" description="Low complexity" evidence="1">
    <location>
        <begin position="778"/>
        <end position="824"/>
    </location>
</feature>
<feature type="transmembrane region" description="Helical" evidence="2">
    <location>
        <begin position="461"/>
        <end position="480"/>
    </location>
</feature>
<feature type="transmembrane region" description="Helical" evidence="2">
    <location>
        <begin position="905"/>
        <end position="934"/>
    </location>
</feature>
<keyword evidence="2" id="KW-0472">Membrane</keyword>
<evidence type="ECO:0000256" key="2">
    <source>
        <dbReference type="SAM" id="Phobius"/>
    </source>
</evidence>
<feature type="transmembrane region" description="Helical" evidence="2">
    <location>
        <begin position="347"/>
        <end position="370"/>
    </location>
</feature>
<reference evidence="4" key="1">
    <citation type="journal article" date="2019" name="Int. J. Syst. Evol. Microbiol.">
        <title>The Global Catalogue of Microorganisms (GCM) 10K type strain sequencing project: providing services to taxonomists for standard genome sequencing and annotation.</title>
        <authorList>
            <consortium name="The Broad Institute Genomics Platform"/>
            <consortium name="The Broad Institute Genome Sequencing Center for Infectious Disease"/>
            <person name="Wu L."/>
            <person name="Ma J."/>
        </authorList>
    </citation>
    <scope>NUCLEOTIDE SEQUENCE [LARGE SCALE GENOMIC DNA]</scope>
    <source>
        <strain evidence="4">CGMCC 4.1469</strain>
    </source>
</reference>
<dbReference type="Proteomes" id="UP001596067">
    <property type="component" value="Unassembled WGS sequence"/>
</dbReference>
<protein>
    <recommendedName>
        <fullName evidence="5">ABC transport system permease protein</fullName>
    </recommendedName>
</protein>
<keyword evidence="4" id="KW-1185">Reference proteome</keyword>
<feature type="region of interest" description="Disordered" evidence="1">
    <location>
        <begin position="775"/>
        <end position="829"/>
    </location>
</feature>
<keyword evidence="2" id="KW-1133">Transmembrane helix</keyword>
<organism evidence="3 4">
    <name type="scientific">Kitasatospora aburaviensis</name>
    <dbReference type="NCBI Taxonomy" id="67265"/>
    <lineage>
        <taxon>Bacteria</taxon>
        <taxon>Bacillati</taxon>
        <taxon>Actinomycetota</taxon>
        <taxon>Actinomycetes</taxon>
        <taxon>Kitasatosporales</taxon>
        <taxon>Streptomycetaceae</taxon>
        <taxon>Kitasatospora</taxon>
    </lineage>
</organism>
<feature type="transmembrane region" description="Helical" evidence="2">
    <location>
        <begin position="428"/>
        <end position="449"/>
    </location>
</feature>